<comment type="caution">
    <text evidence="11">The sequence shown here is derived from an EMBL/GenBank/DDBJ whole genome shotgun (WGS) entry which is preliminary data.</text>
</comment>
<keyword evidence="12" id="KW-1185">Reference proteome</keyword>
<dbReference type="PROSITE" id="PS00211">
    <property type="entry name" value="ABC_TRANSPORTER_1"/>
    <property type="match status" value="2"/>
</dbReference>
<sequence>MVLAGNVVVAVLVIAQAYAVAVLIARLLAGGAWQGAAGWLLAITAGRAVAGWAVDVAAARASARVGEHLRVTATRAALTLPPHTAAARRTGELTALVTRGAGAVEPYLTRYLPTLVLAGVLPAMTLVAIAVTDLWAALVVLLTLPLVPVFAVLIGLTTRDRADRQWRRMADLAGHFLDVVRGLPTLVANNRGEAQVATVRTVTHRYRKATLETLKLAFASSAVLELIATISVALVAVLVGLRLAAGGLDLQTALIVLLLAPEAYWPLRRVGAEFHAAAEGTATFEAIHELTELAADGGAPSQTAAAGARAAGAAASAGLPQRGDLVLEDLDLAWPDREPVVRGLSARIEPTGLTVITGPSGSGKSTLLQAVLGELSPAAGRIRYGEEVLAGADVLAEWRTRVAQVPQRPWLTPGTVAENLRIADPEATDADLWRALEAVHLAETVTALPQGLATPLGDDGAGLSAGQRARLALARVVLADRPVVVLDEPTAHLDAETEQVLVETLRDLARTRCVIAVAHRAALVDAADHVLAVPGAEPAATEQAGAEPAGAGLRAEPAIDAVAAVASGRTAGSLDLAAAAGATAPAPAPVPHRVPQSVGTRPAGARDQTEREAAAAKDEQDVVRRGRWPLAVVLSVLASVSGVALTATAGWLIARSAEQPPVMMLTLAIVGVRTFGLARPVLRYAERLVSHDVALGELAERRAGLYGALVPLVPARTGRRGEALSGLVDDVDALLDDRLRVRIPLWTWVGVGVIAIGFTAWLLPVAALVIGGVVLVGAPVFWLARFGAGRAEPTLVRARGELGRDVHDALGSARQLVLWQATGSVLARLTQLTHTLSRAATASATAVASARALVVLSAGLGVVGAAAVGAGPLEAGEISAPMLALLVLVPLAMADVTGPLADAGALQVRTRAAGERLAELTARTPAVTDPAHPVPLGAGPVPVRLQDAAAGWDERTVLRHLDLDLEPGVRIGVTGPSGSGKSTLAAVLMRFLPVQAGRHTVAGIDVDELTMAAVRERVGLIDDDPYVFASSVVENVRLARPDADDAAVAAALRAAHLGAWLDALPRGMATRIGEGGAAVSGGERARLGLARALLADKPVLVLDEPTAHLDAATARAVADDLLAASTQGTAPRSLLWITHDGVGLAAMDHVLELTATGESVGAPGSGTTPGGASNHPSWSVESPVVVR</sequence>
<dbReference type="AlphaFoldDB" id="A0A939BSX8"/>
<evidence type="ECO:0000259" key="10">
    <source>
        <dbReference type="PROSITE" id="PS50929"/>
    </source>
</evidence>
<dbReference type="GO" id="GO:0034775">
    <property type="term" value="P:glutathione transmembrane transport"/>
    <property type="evidence" value="ECO:0007669"/>
    <property type="project" value="InterPro"/>
</dbReference>
<evidence type="ECO:0000313" key="11">
    <source>
        <dbReference type="EMBL" id="MBM9460089.1"/>
    </source>
</evidence>
<evidence type="ECO:0000259" key="9">
    <source>
        <dbReference type="PROSITE" id="PS50893"/>
    </source>
</evidence>
<dbReference type="InterPro" id="IPR003439">
    <property type="entry name" value="ABC_transporter-like_ATP-bd"/>
</dbReference>
<dbReference type="InterPro" id="IPR039421">
    <property type="entry name" value="Type_1_exporter"/>
</dbReference>
<reference evidence="11" key="1">
    <citation type="submission" date="2021-01" db="EMBL/GenBank/DDBJ databases">
        <title>Novel species in genus Nocardioides.</title>
        <authorList>
            <person name="Zhang G."/>
        </authorList>
    </citation>
    <scope>NUCLEOTIDE SEQUENCE</scope>
    <source>
        <strain evidence="11">Zg-536</strain>
    </source>
</reference>
<feature type="domain" description="ABC transmembrane type-1" evidence="10">
    <location>
        <begin position="1"/>
        <end position="279"/>
    </location>
</feature>
<dbReference type="SMART" id="SM00382">
    <property type="entry name" value="AAA"/>
    <property type="match status" value="2"/>
</dbReference>
<evidence type="ECO:0000256" key="3">
    <source>
        <dbReference type="ARBA" id="ARBA00022741"/>
    </source>
</evidence>
<dbReference type="Pfam" id="PF00005">
    <property type="entry name" value="ABC_tran"/>
    <property type="match status" value="2"/>
</dbReference>
<protein>
    <submittedName>
        <fullName evidence="11">Thiol reductant ABC exporter subunit CydD</fullName>
    </submittedName>
</protein>
<feature type="compositionally biased region" description="Basic and acidic residues" evidence="7">
    <location>
        <begin position="607"/>
        <end position="620"/>
    </location>
</feature>
<dbReference type="SUPFAM" id="SSF52540">
    <property type="entry name" value="P-loop containing nucleoside triphosphate hydrolases"/>
    <property type="match status" value="2"/>
</dbReference>
<feature type="transmembrane region" description="Helical" evidence="8">
    <location>
        <begin position="111"/>
        <end position="131"/>
    </location>
</feature>
<dbReference type="SUPFAM" id="SSF90123">
    <property type="entry name" value="ABC transporter transmembrane region"/>
    <property type="match status" value="2"/>
</dbReference>
<dbReference type="GO" id="GO:0042883">
    <property type="term" value="P:cysteine transport"/>
    <property type="evidence" value="ECO:0007669"/>
    <property type="project" value="InterPro"/>
</dbReference>
<feature type="transmembrane region" description="Helical" evidence="8">
    <location>
        <begin position="630"/>
        <end position="654"/>
    </location>
</feature>
<dbReference type="InterPro" id="IPR017871">
    <property type="entry name" value="ABC_transporter-like_CS"/>
</dbReference>
<dbReference type="GO" id="GO:0045454">
    <property type="term" value="P:cell redox homeostasis"/>
    <property type="evidence" value="ECO:0007669"/>
    <property type="project" value="InterPro"/>
</dbReference>
<feature type="transmembrane region" description="Helical" evidence="8">
    <location>
        <begin position="35"/>
        <end position="54"/>
    </location>
</feature>
<dbReference type="NCBIfam" id="TIGR02857">
    <property type="entry name" value="CydD"/>
    <property type="match status" value="1"/>
</dbReference>
<dbReference type="GO" id="GO:0005524">
    <property type="term" value="F:ATP binding"/>
    <property type="evidence" value="ECO:0007669"/>
    <property type="project" value="UniProtKB-KW"/>
</dbReference>
<comment type="subcellular location">
    <subcellularLocation>
        <location evidence="1">Cell membrane</location>
        <topology evidence="1">Multi-pass membrane protein</topology>
    </subcellularLocation>
</comment>
<keyword evidence="3" id="KW-0547">Nucleotide-binding</keyword>
<dbReference type="InterPro" id="IPR036640">
    <property type="entry name" value="ABC1_TM_sf"/>
</dbReference>
<proteinExistence type="predicted"/>
<dbReference type="Pfam" id="PF00664">
    <property type="entry name" value="ABC_membrane"/>
    <property type="match status" value="1"/>
</dbReference>
<keyword evidence="5 8" id="KW-1133">Transmembrane helix</keyword>
<feature type="region of interest" description="Disordered" evidence="7">
    <location>
        <begin position="584"/>
        <end position="620"/>
    </location>
</feature>
<keyword evidence="2 8" id="KW-0812">Transmembrane</keyword>
<keyword evidence="6 8" id="KW-0472">Membrane</keyword>
<feature type="transmembrane region" description="Helical" evidence="8">
    <location>
        <begin position="769"/>
        <end position="788"/>
    </location>
</feature>
<dbReference type="CDD" id="cd18584">
    <property type="entry name" value="ABC_6TM_AarD_CydD"/>
    <property type="match status" value="1"/>
</dbReference>
<feature type="domain" description="ABC transporter" evidence="9">
    <location>
        <begin position="943"/>
        <end position="1180"/>
    </location>
</feature>
<dbReference type="PANTHER" id="PTHR24221">
    <property type="entry name" value="ATP-BINDING CASSETTE SUB-FAMILY B"/>
    <property type="match status" value="1"/>
</dbReference>
<feature type="domain" description="ABC transporter" evidence="9">
    <location>
        <begin position="325"/>
        <end position="560"/>
    </location>
</feature>
<dbReference type="PROSITE" id="PS50929">
    <property type="entry name" value="ABC_TM1F"/>
    <property type="match status" value="2"/>
</dbReference>
<evidence type="ECO:0000256" key="5">
    <source>
        <dbReference type="ARBA" id="ARBA00022989"/>
    </source>
</evidence>
<dbReference type="InterPro" id="IPR027417">
    <property type="entry name" value="P-loop_NTPase"/>
</dbReference>
<dbReference type="InterPro" id="IPR014216">
    <property type="entry name" value="ABC_transptr_CydD"/>
</dbReference>
<evidence type="ECO:0000256" key="4">
    <source>
        <dbReference type="ARBA" id="ARBA00022840"/>
    </source>
</evidence>
<dbReference type="PROSITE" id="PS50893">
    <property type="entry name" value="ABC_TRANSPORTER_2"/>
    <property type="match status" value="2"/>
</dbReference>
<feature type="domain" description="ABC transmembrane type-1" evidence="10">
    <location>
        <begin position="630"/>
        <end position="888"/>
    </location>
</feature>
<feature type="transmembrane region" description="Helical" evidence="8">
    <location>
        <begin position="137"/>
        <end position="158"/>
    </location>
</feature>
<dbReference type="NCBIfam" id="TIGR02868">
    <property type="entry name" value="CydC"/>
    <property type="match status" value="1"/>
</dbReference>
<feature type="transmembrane region" description="Helical" evidence="8">
    <location>
        <begin position="7"/>
        <end position="29"/>
    </location>
</feature>
<keyword evidence="4" id="KW-0067">ATP-binding</keyword>
<dbReference type="GO" id="GO:0016887">
    <property type="term" value="F:ATP hydrolysis activity"/>
    <property type="evidence" value="ECO:0007669"/>
    <property type="project" value="InterPro"/>
</dbReference>
<dbReference type="EMBL" id="JAERTX010000007">
    <property type="protein sequence ID" value="MBM9460089.1"/>
    <property type="molecule type" value="Genomic_DNA"/>
</dbReference>
<evidence type="ECO:0000313" key="12">
    <source>
        <dbReference type="Proteomes" id="UP000663791"/>
    </source>
</evidence>
<evidence type="ECO:0000256" key="1">
    <source>
        <dbReference type="ARBA" id="ARBA00004651"/>
    </source>
</evidence>
<organism evidence="11 12">
    <name type="scientific">Nocardioides faecalis</name>
    <dbReference type="NCBI Taxonomy" id="2803858"/>
    <lineage>
        <taxon>Bacteria</taxon>
        <taxon>Bacillati</taxon>
        <taxon>Actinomycetota</taxon>
        <taxon>Actinomycetes</taxon>
        <taxon>Propionibacteriales</taxon>
        <taxon>Nocardioidaceae</taxon>
        <taxon>Nocardioides</taxon>
    </lineage>
</organism>
<evidence type="ECO:0000256" key="7">
    <source>
        <dbReference type="SAM" id="MobiDB-lite"/>
    </source>
</evidence>
<evidence type="ECO:0000256" key="8">
    <source>
        <dbReference type="SAM" id="Phobius"/>
    </source>
</evidence>
<feature type="transmembrane region" description="Helical" evidence="8">
    <location>
        <begin position="745"/>
        <end position="763"/>
    </location>
</feature>
<feature type="transmembrane region" description="Helical" evidence="8">
    <location>
        <begin position="216"/>
        <end position="237"/>
    </location>
</feature>
<dbReference type="InterPro" id="IPR011527">
    <property type="entry name" value="ABC1_TM_dom"/>
</dbReference>
<dbReference type="InterPro" id="IPR003593">
    <property type="entry name" value="AAA+_ATPase"/>
</dbReference>
<dbReference type="Proteomes" id="UP000663791">
    <property type="component" value="Unassembled WGS sequence"/>
</dbReference>
<accession>A0A939BSX8</accession>
<gene>
    <name evidence="11" type="primary">cydD</name>
    <name evidence="11" type="ORF">JK386_09250</name>
</gene>
<dbReference type="Gene3D" id="3.40.50.300">
    <property type="entry name" value="P-loop containing nucleotide triphosphate hydrolases"/>
    <property type="match status" value="2"/>
</dbReference>
<feature type="region of interest" description="Disordered" evidence="7">
    <location>
        <begin position="1157"/>
        <end position="1187"/>
    </location>
</feature>
<dbReference type="InterPro" id="IPR014223">
    <property type="entry name" value="ABC_CydC/D"/>
</dbReference>
<evidence type="ECO:0000256" key="2">
    <source>
        <dbReference type="ARBA" id="ARBA00022692"/>
    </source>
</evidence>
<feature type="transmembrane region" description="Helical" evidence="8">
    <location>
        <begin position="852"/>
        <end position="872"/>
    </location>
</feature>
<dbReference type="GO" id="GO:0005886">
    <property type="term" value="C:plasma membrane"/>
    <property type="evidence" value="ECO:0007669"/>
    <property type="project" value="UniProtKB-SubCell"/>
</dbReference>
<dbReference type="GO" id="GO:0140359">
    <property type="term" value="F:ABC-type transporter activity"/>
    <property type="evidence" value="ECO:0007669"/>
    <property type="project" value="InterPro"/>
</dbReference>
<dbReference type="Gene3D" id="1.20.1560.10">
    <property type="entry name" value="ABC transporter type 1, transmembrane domain"/>
    <property type="match status" value="2"/>
</dbReference>
<dbReference type="PANTHER" id="PTHR24221:SF590">
    <property type="entry name" value="COMPONENT LINKED WITH THE ASSEMBLY OF CYTOCHROME' TRANSPORT TRANSMEMBRANE ATP-BINDING PROTEIN ABC TRANSPORTER CYDD-RELATED"/>
    <property type="match status" value="1"/>
</dbReference>
<evidence type="ECO:0000256" key="6">
    <source>
        <dbReference type="ARBA" id="ARBA00023136"/>
    </source>
</evidence>
<name>A0A939BSX8_9ACTN</name>
<dbReference type="CDD" id="cd03228">
    <property type="entry name" value="ABCC_MRP_Like"/>
    <property type="match status" value="2"/>
</dbReference>